<accession>A0A6A4PST5</accession>
<gene>
    <name evidence="1" type="ORF">Lalb_Chr11g0073611</name>
</gene>
<evidence type="ECO:0000313" key="1">
    <source>
        <dbReference type="EMBL" id="KAE9604608.1"/>
    </source>
</evidence>
<dbReference type="EMBL" id="WOCE01000011">
    <property type="protein sequence ID" value="KAE9604608.1"/>
    <property type="molecule type" value="Genomic_DNA"/>
</dbReference>
<organism evidence="1 2">
    <name type="scientific">Lupinus albus</name>
    <name type="common">White lupine</name>
    <name type="synonym">Lupinus termis</name>
    <dbReference type="NCBI Taxonomy" id="3870"/>
    <lineage>
        <taxon>Eukaryota</taxon>
        <taxon>Viridiplantae</taxon>
        <taxon>Streptophyta</taxon>
        <taxon>Embryophyta</taxon>
        <taxon>Tracheophyta</taxon>
        <taxon>Spermatophyta</taxon>
        <taxon>Magnoliopsida</taxon>
        <taxon>eudicotyledons</taxon>
        <taxon>Gunneridae</taxon>
        <taxon>Pentapetalae</taxon>
        <taxon>rosids</taxon>
        <taxon>fabids</taxon>
        <taxon>Fabales</taxon>
        <taxon>Fabaceae</taxon>
        <taxon>Papilionoideae</taxon>
        <taxon>50 kb inversion clade</taxon>
        <taxon>genistoids sensu lato</taxon>
        <taxon>core genistoids</taxon>
        <taxon>Genisteae</taxon>
        <taxon>Lupinus</taxon>
    </lineage>
</organism>
<keyword evidence="2" id="KW-1185">Reference proteome</keyword>
<dbReference type="Proteomes" id="UP000447434">
    <property type="component" value="Chromosome 11"/>
</dbReference>
<sequence length="49" mass="4927">MSAPSETLSSSSCISESAINSTSSSSECSSLANLASASVPFLFNLHSEA</sequence>
<dbReference type="AlphaFoldDB" id="A0A6A4PST5"/>
<evidence type="ECO:0000313" key="2">
    <source>
        <dbReference type="Proteomes" id="UP000447434"/>
    </source>
</evidence>
<comment type="caution">
    <text evidence="1">The sequence shown here is derived from an EMBL/GenBank/DDBJ whole genome shotgun (WGS) entry which is preliminary data.</text>
</comment>
<proteinExistence type="predicted"/>
<protein>
    <submittedName>
        <fullName evidence="1">Uncharacterized protein</fullName>
    </submittedName>
</protein>
<reference evidence="2" key="1">
    <citation type="journal article" date="2020" name="Nat. Commun.">
        <title>Genome sequence of the cluster root forming white lupin.</title>
        <authorList>
            <person name="Hufnagel B."/>
            <person name="Marques A."/>
            <person name="Soriano A."/>
            <person name="Marques L."/>
            <person name="Divol F."/>
            <person name="Doumas P."/>
            <person name="Sallet E."/>
            <person name="Mancinotti D."/>
            <person name="Carrere S."/>
            <person name="Marande W."/>
            <person name="Arribat S."/>
            <person name="Keller J."/>
            <person name="Huneau C."/>
            <person name="Blein T."/>
            <person name="Aime D."/>
            <person name="Laguerre M."/>
            <person name="Taylor J."/>
            <person name="Schubert V."/>
            <person name="Nelson M."/>
            <person name="Geu-Flores F."/>
            <person name="Crespi M."/>
            <person name="Gallardo-Guerrero K."/>
            <person name="Delaux P.-M."/>
            <person name="Salse J."/>
            <person name="Berges H."/>
            <person name="Guyot R."/>
            <person name="Gouzy J."/>
            <person name="Peret B."/>
        </authorList>
    </citation>
    <scope>NUCLEOTIDE SEQUENCE [LARGE SCALE GENOMIC DNA]</scope>
    <source>
        <strain evidence="2">cv. Amiga</strain>
    </source>
</reference>
<name>A0A6A4PST5_LUPAL</name>